<evidence type="ECO:0000259" key="2">
    <source>
        <dbReference type="Pfam" id="PF07588"/>
    </source>
</evidence>
<sequence length="367" mass="38918">MKGSKSIKTVFILLCLSLTLSACNNAETTALDGSKPSVAGAIIIDPQILLSFFTPSPLYPLDPLLNEGETVITVEENDEADISFKVRANPSDTGTIVSYRFYPTDQITFVTDNGQNYLTIDFVYNPQTETYVNGFNINGAEDNNCVNNTYDLVAIEVESGNSQTFKVKVGDADKCIFIATNNGAGYAGNFAKKGIDNDGLGAVEVADAICNANIPTGINKDVTYKAMIAATNSPASIRYPGSNWVFSSFTSYYSQSGLKLAKTFTSGTTIGFANAETWTNSLGTSGKIWTGFSSIDWGIDTPSATQCAGIYNAQGAQASWYSSSATGTQGVLSAVNGQSIAEMTTTDPATVIETICSAKRYIACVGQ</sequence>
<keyword evidence="4" id="KW-1185">Reference proteome</keyword>
<evidence type="ECO:0000256" key="1">
    <source>
        <dbReference type="SAM" id="SignalP"/>
    </source>
</evidence>
<dbReference type="InterPro" id="IPR011448">
    <property type="entry name" value="DUF1554"/>
</dbReference>
<organism evidence="3 4">
    <name type="scientific">Leptospira sarikeiensis</name>
    <dbReference type="NCBI Taxonomy" id="2484943"/>
    <lineage>
        <taxon>Bacteria</taxon>
        <taxon>Pseudomonadati</taxon>
        <taxon>Spirochaetota</taxon>
        <taxon>Spirochaetia</taxon>
        <taxon>Leptospirales</taxon>
        <taxon>Leptospiraceae</taxon>
        <taxon>Leptospira</taxon>
    </lineage>
</organism>
<protein>
    <submittedName>
        <fullName evidence="3">DUF1554 domain-containing protein</fullName>
    </submittedName>
</protein>
<accession>A0A4R9K6A7</accession>
<proteinExistence type="predicted"/>
<evidence type="ECO:0000313" key="3">
    <source>
        <dbReference type="EMBL" id="TGL60771.1"/>
    </source>
</evidence>
<evidence type="ECO:0000313" key="4">
    <source>
        <dbReference type="Proteomes" id="UP000297762"/>
    </source>
</evidence>
<reference evidence="3" key="1">
    <citation type="journal article" date="2019" name="PLoS Negl. Trop. Dis.">
        <title>Revisiting the worldwide diversity of Leptospira species in the environment.</title>
        <authorList>
            <person name="Vincent A.T."/>
            <person name="Schiettekatte O."/>
            <person name="Bourhy P."/>
            <person name="Veyrier F.J."/>
            <person name="Picardeau M."/>
        </authorList>
    </citation>
    <scope>NUCLEOTIDE SEQUENCE [LARGE SCALE GENOMIC DNA]</scope>
    <source>
        <strain evidence="3">201702455</strain>
    </source>
</reference>
<keyword evidence="1" id="KW-0732">Signal</keyword>
<feature type="chain" id="PRO_5020453700" evidence="1">
    <location>
        <begin position="27"/>
        <end position="367"/>
    </location>
</feature>
<name>A0A4R9K6A7_9LEPT</name>
<dbReference type="EMBL" id="RQGF01000028">
    <property type="protein sequence ID" value="TGL60771.1"/>
    <property type="molecule type" value="Genomic_DNA"/>
</dbReference>
<dbReference type="OrthoDB" id="316636at2"/>
<feature type="domain" description="DUF1554" evidence="2">
    <location>
        <begin position="197"/>
        <end position="311"/>
    </location>
</feature>
<dbReference type="Proteomes" id="UP000297762">
    <property type="component" value="Unassembled WGS sequence"/>
</dbReference>
<feature type="signal peptide" evidence="1">
    <location>
        <begin position="1"/>
        <end position="26"/>
    </location>
</feature>
<dbReference type="AlphaFoldDB" id="A0A4R9K6A7"/>
<comment type="caution">
    <text evidence="3">The sequence shown here is derived from an EMBL/GenBank/DDBJ whole genome shotgun (WGS) entry which is preliminary data.</text>
</comment>
<dbReference type="PROSITE" id="PS51257">
    <property type="entry name" value="PROKAR_LIPOPROTEIN"/>
    <property type="match status" value="1"/>
</dbReference>
<dbReference type="Pfam" id="PF07588">
    <property type="entry name" value="DUF1554"/>
    <property type="match status" value="1"/>
</dbReference>
<gene>
    <name evidence="3" type="ORF">EHQ64_13230</name>
</gene>